<sequence>MMTLPKIAVTATTDSGQATSAASKGKGLSTDFLALLGETLGHKLTLANGKTVSLAQLAQSSGTKTTGTSDDETQTSLSALLEQFDNATNGDAQSLMALLGAKTATLTTREGVTTGETTATTAGKGTTLSDQQVSALSALFAMLPQQTQATPLQAKTADDSATSKVSGEGSLSTSLASILTTGQNTATKSHTAVSSNDKHVTDNTAAISAQQNAFNPMAAQADVDTSAQTAIDNSVLKTDKLASAVSQATSQHAATASVFSSTNILQPQSTAQAVAPATAQINAQLGTSEWQQNIGQQITLFTRNGQQNAELRLHPAELGSVQISLKLEDNQAQLHMVAAHSHVRAALEAALPTLRTQLAESGIQLGQSSISSDNFAGQQQQQFSQQNSGSNSNQTGFMADNSADQAIIAPVSLTATGSGNNAIDIFA</sequence>
<dbReference type="PANTHER" id="PTHR37533">
    <property type="entry name" value="FLAGELLAR HOOK-LENGTH CONTROL PROTEIN"/>
    <property type="match status" value="1"/>
</dbReference>
<gene>
    <name evidence="6" type="ORF">A9B99_02660</name>
</gene>
<dbReference type="AlphaFoldDB" id="A0A1B7L8S3"/>
<dbReference type="GO" id="GO:0044780">
    <property type="term" value="P:bacterial-type flagellum assembly"/>
    <property type="evidence" value="ECO:0007669"/>
    <property type="project" value="InterPro"/>
</dbReference>
<dbReference type="InterPro" id="IPR021136">
    <property type="entry name" value="Flagellar_hook_control-like_C"/>
</dbReference>
<comment type="similarity">
    <text evidence="2">Belongs to the FliK family.</text>
</comment>
<evidence type="ECO:0000313" key="7">
    <source>
        <dbReference type="Proteomes" id="UP000078225"/>
    </source>
</evidence>
<evidence type="ECO:0000256" key="2">
    <source>
        <dbReference type="ARBA" id="ARBA00009149"/>
    </source>
</evidence>
<name>A0A1B7L8S3_9ENTR</name>
<dbReference type="EMBL" id="LYRP01000001">
    <property type="protein sequence ID" value="OAT78640.1"/>
    <property type="molecule type" value="Genomic_DNA"/>
</dbReference>
<proteinExistence type="inferred from homology"/>
<dbReference type="CDD" id="cd17470">
    <property type="entry name" value="T3SS_Flik_C"/>
    <property type="match status" value="1"/>
</dbReference>
<dbReference type="PANTHER" id="PTHR37533:SF2">
    <property type="entry name" value="FLAGELLAR HOOK-LENGTH CONTROL PROTEIN"/>
    <property type="match status" value="1"/>
</dbReference>
<evidence type="ECO:0000259" key="5">
    <source>
        <dbReference type="Pfam" id="PF02120"/>
    </source>
</evidence>
<dbReference type="Proteomes" id="UP000078225">
    <property type="component" value="Unassembled WGS sequence"/>
</dbReference>
<protein>
    <recommendedName>
        <fullName evidence="5">Flagellar hook-length control protein-like C-terminal domain-containing protein</fullName>
    </recommendedName>
</protein>
<comment type="caution">
    <text evidence="6">The sequence shown here is derived from an EMBL/GenBank/DDBJ whole genome shotgun (WGS) entry which is preliminary data.</text>
</comment>
<organism evidence="6 7">
    <name type="scientific">Mangrovibacter phragmitis</name>
    <dbReference type="NCBI Taxonomy" id="1691903"/>
    <lineage>
        <taxon>Bacteria</taxon>
        <taxon>Pseudomonadati</taxon>
        <taxon>Pseudomonadota</taxon>
        <taxon>Gammaproteobacteria</taxon>
        <taxon>Enterobacterales</taxon>
        <taxon>Enterobacteriaceae</taxon>
        <taxon>Mangrovibacter</taxon>
    </lineage>
</organism>
<comment type="function">
    <text evidence="1">Controls the length of the flagellar hook.</text>
</comment>
<keyword evidence="7" id="KW-1185">Reference proteome</keyword>
<dbReference type="Gene3D" id="3.30.750.140">
    <property type="match status" value="1"/>
</dbReference>
<accession>A0A1B7L8S3</accession>
<feature type="domain" description="Flagellar hook-length control protein-like C-terminal" evidence="5">
    <location>
        <begin position="296"/>
        <end position="378"/>
    </location>
</feature>
<dbReference type="RefSeq" id="WP_064594344.1">
    <property type="nucleotide sequence ID" value="NZ_JBDJAE010000001.1"/>
</dbReference>
<dbReference type="STRING" id="1691903.A9B99_02660"/>
<feature type="region of interest" description="Disordered" evidence="4">
    <location>
        <begin position="374"/>
        <end position="398"/>
    </location>
</feature>
<dbReference type="PRINTS" id="PR01007">
    <property type="entry name" value="FLGHOOKFLIK"/>
</dbReference>
<dbReference type="InterPro" id="IPR052563">
    <property type="entry name" value="FliK"/>
</dbReference>
<dbReference type="InterPro" id="IPR001635">
    <property type="entry name" value="Flag_hook_Flik"/>
</dbReference>
<dbReference type="InterPro" id="IPR038610">
    <property type="entry name" value="FliK-like_C_sf"/>
</dbReference>
<dbReference type="OrthoDB" id="1792985at2"/>
<dbReference type="Pfam" id="PF02120">
    <property type="entry name" value="Flg_hook"/>
    <property type="match status" value="1"/>
</dbReference>
<evidence type="ECO:0000256" key="1">
    <source>
        <dbReference type="ARBA" id="ARBA00003944"/>
    </source>
</evidence>
<dbReference type="GO" id="GO:0009424">
    <property type="term" value="C:bacterial-type flagellum hook"/>
    <property type="evidence" value="ECO:0007669"/>
    <property type="project" value="InterPro"/>
</dbReference>
<evidence type="ECO:0000256" key="3">
    <source>
        <dbReference type="ARBA" id="ARBA00022795"/>
    </source>
</evidence>
<evidence type="ECO:0000313" key="6">
    <source>
        <dbReference type="EMBL" id="OAT78640.1"/>
    </source>
</evidence>
<reference evidence="7" key="1">
    <citation type="submission" date="2016-05" db="EMBL/GenBank/DDBJ databases">
        <authorList>
            <person name="Behera P."/>
            <person name="Vaishampayan P."/>
            <person name="Singh N."/>
            <person name="Raina V."/>
            <person name="Suar M."/>
            <person name="Pattnaik A."/>
            <person name="Rastogi G."/>
        </authorList>
    </citation>
    <scope>NUCLEOTIDE SEQUENCE [LARGE SCALE GENOMIC DNA]</scope>
    <source>
        <strain evidence="7">MP23</strain>
    </source>
</reference>
<evidence type="ECO:0000256" key="4">
    <source>
        <dbReference type="SAM" id="MobiDB-lite"/>
    </source>
</evidence>
<feature type="compositionally biased region" description="Low complexity" evidence="4">
    <location>
        <begin position="374"/>
        <end position="394"/>
    </location>
</feature>
<keyword evidence="3" id="KW-1005">Bacterial flagellum biogenesis</keyword>